<reference evidence="9 10" key="1">
    <citation type="submission" date="2012-10" db="EMBL/GenBank/DDBJ databases">
        <title>Draft Genome Sequence of Paenibacillus popilliae ATCC 14706T.</title>
        <authorList>
            <person name="Iiyama K."/>
            <person name="Mori K."/>
            <person name="Mon H."/>
            <person name="Chieda Y."/>
            <person name="Lee J.M."/>
            <person name="Kusakabe T."/>
            <person name="Tashiro K."/>
            <person name="Asano S."/>
            <person name="Yasunaga-Aoki C."/>
            <person name="Shimizu S."/>
        </authorList>
    </citation>
    <scope>NUCLEOTIDE SEQUENCE [LARGE SCALE GENOMIC DNA]</scope>
    <source>
        <strain evidence="9 10">ATCC 14706</strain>
    </source>
</reference>
<organism evidence="9 10">
    <name type="scientific">Paenibacillus popilliae ATCC 14706</name>
    <dbReference type="NCBI Taxonomy" id="1212764"/>
    <lineage>
        <taxon>Bacteria</taxon>
        <taxon>Bacillati</taxon>
        <taxon>Bacillota</taxon>
        <taxon>Bacilli</taxon>
        <taxon>Bacillales</taxon>
        <taxon>Paenibacillaceae</taxon>
        <taxon>Paenibacillus</taxon>
    </lineage>
</organism>
<name>M9LI31_PAEPP</name>
<comment type="similarity">
    <text evidence="6">Belongs to the ABC-4 integral membrane protein family.</text>
</comment>
<comment type="subcellular location">
    <subcellularLocation>
        <location evidence="1">Cell membrane</location>
        <topology evidence="1">Multi-pass membrane protein</topology>
    </subcellularLocation>
</comment>
<keyword evidence="4 7" id="KW-1133">Transmembrane helix</keyword>
<protein>
    <recommendedName>
        <fullName evidence="8">ABC3 transporter permease C-terminal domain-containing protein</fullName>
    </recommendedName>
</protein>
<evidence type="ECO:0000259" key="8">
    <source>
        <dbReference type="Pfam" id="PF02687"/>
    </source>
</evidence>
<keyword evidence="5 7" id="KW-0472">Membrane</keyword>
<evidence type="ECO:0000313" key="9">
    <source>
        <dbReference type="EMBL" id="GAC42630.1"/>
    </source>
</evidence>
<dbReference type="AlphaFoldDB" id="M9LI31"/>
<dbReference type="InterPro" id="IPR003838">
    <property type="entry name" value="ABC3_permease_C"/>
</dbReference>
<dbReference type="Proteomes" id="UP000029453">
    <property type="component" value="Unassembled WGS sequence"/>
</dbReference>
<dbReference type="GO" id="GO:0022857">
    <property type="term" value="F:transmembrane transporter activity"/>
    <property type="evidence" value="ECO:0007669"/>
    <property type="project" value="TreeGrafter"/>
</dbReference>
<evidence type="ECO:0000256" key="6">
    <source>
        <dbReference type="ARBA" id="ARBA00038076"/>
    </source>
</evidence>
<dbReference type="Pfam" id="PF02687">
    <property type="entry name" value="FtsX"/>
    <property type="match status" value="1"/>
</dbReference>
<feature type="transmembrane region" description="Helical" evidence="7">
    <location>
        <begin position="283"/>
        <end position="302"/>
    </location>
</feature>
<feature type="transmembrane region" description="Helical" evidence="7">
    <location>
        <begin position="12"/>
        <end position="32"/>
    </location>
</feature>
<keyword evidence="3 7" id="KW-0812">Transmembrane</keyword>
<evidence type="ECO:0000256" key="3">
    <source>
        <dbReference type="ARBA" id="ARBA00022692"/>
    </source>
</evidence>
<evidence type="ECO:0000313" key="10">
    <source>
        <dbReference type="Proteomes" id="UP000029453"/>
    </source>
</evidence>
<feature type="transmembrane region" description="Helical" evidence="7">
    <location>
        <begin position="327"/>
        <end position="350"/>
    </location>
</feature>
<evidence type="ECO:0000256" key="7">
    <source>
        <dbReference type="SAM" id="Phobius"/>
    </source>
</evidence>
<dbReference type="PANTHER" id="PTHR30572:SF4">
    <property type="entry name" value="ABC TRANSPORTER PERMEASE YTRF"/>
    <property type="match status" value="1"/>
</dbReference>
<dbReference type="EMBL" id="BALG01000125">
    <property type="protein sequence ID" value="GAC42630.1"/>
    <property type="molecule type" value="Genomic_DNA"/>
</dbReference>
<evidence type="ECO:0000256" key="2">
    <source>
        <dbReference type="ARBA" id="ARBA00022475"/>
    </source>
</evidence>
<keyword evidence="10" id="KW-1185">Reference proteome</keyword>
<dbReference type="PANTHER" id="PTHR30572">
    <property type="entry name" value="MEMBRANE COMPONENT OF TRANSPORTER-RELATED"/>
    <property type="match status" value="1"/>
</dbReference>
<evidence type="ECO:0000256" key="5">
    <source>
        <dbReference type="ARBA" id="ARBA00023136"/>
    </source>
</evidence>
<comment type="caution">
    <text evidence="9">The sequence shown here is derived from an EMBL/GenBank/DDBJ whole genome shotgun (WGS) entry which is preliminary data.</text>
</comment>
<evidence type="ECO:0000256" key="4">
    <source>
        <dbReference type="ARBA" id="ARBA00022989"/>
    </source>
</evidence>
<accession>M9LI31</accession>
<sequence length="358" mass="40708">MNVTANQKSTLAFMMLVCLSVFLTNLMFSYMMSINQNLDERILKNEKLKIVKVNSRLTHKLVPQVKEQLQEDGVQIMPGVQDRGKFTVGEVKEIKQWLPPGTLLFHDYTIRAIDGDSGSFNLMGMDQDVLGVFDLSPHMLSEPNSIILNITGLSEQDKGKYKLGDDITLTYYDYLSADDNMHQLQLKITGFVNNTNILDMLHLHPETSFIHLDLAKSAFITTYYGNPKTYDQIGKANEFYLYFTHADDISEAIATLERHNFNAYVIGDVIKGFVDYSSFIHKIGVTGIAVLLVTFFMILTYLMKQMLFIRKREIGLYKIIGYRSRHIFHILFWEIAISSLLGALGGLGSFSEELSHLA</sequence>
<evidence type="ECO:0000256" key="1">
    <source>
        <dbReference type="ARBA" id="ARBA00004651"/>
    </source>
</evidence>
<gene>
    <name evidence="9" type="ORF">PPOP_1987</name>
</gene>
<dbReference type="GO" id="GO:0005886">
    <property type="term" value="C:plasma membrane"/>
    <property type="evidence" value="ECO:0007669"/>
    <property type="project" value="UniProtKB-SubCell"/>
</dbReference>
<keyword evidence="2" id="KW-1003">Cell membrane</keyword>
<proteinExistence type="inferred from homology"/>
<feature type="domain" description="ABC3 transporter permease C-terminal" evidence="8">
    <location>
        <begin position="288"/>
        <end position="348"/>
    </location>
</feature>
<dbReference type="InterPro" id="IPR050250">
    <property type="entry name" value="Macrolide_Exporter_MacB"/>
</dbReference>